<organism evidence="2 3">
    <name type="scientific">Cricetulus griseus</name>
    <name type="common">Chinese hamster</name>
    <name type="synonym">Cricetulus barabensis griseus</name>
    <dbReference type="NCBI Taxonomy" id="10029"/>
    <lineage>
        <taxon>Eukaryota</taxon>
        <taxon>Metazoa</taxon>
        <taxon>Chordata</taxon>
        <taxon>Craniata</taxon>
        <taxon>Vertebrata</taxon>
        <taxon>Euteleostomi</taxon>
        <taxon>Mammalia</taxon>
        <taxon>Eutheria</taxon>
        <taxon>Euarchontoglires</taxon>
        <taxon>Glires</taxon>
        <taxon>Rodentia</taxon>
        <taxon>Myomorpha</taxon>
        <taxon>Muroidea</taxon>
        <taxon>Cricetidae</taxon>
        <taxon>Cricetinae</taxon>
        <taxon>Cricetulus</taxon>
    </lineage>
</organism>
<reference evidence="3" key="1">
    <citation type="journal article" date="2011" name="Nat. Biotechnol.">
        <title>The genomic sequence of the Chinese hamster ovary (CHO)-K1 cell line.</title>
        <authorList>
            <person name="Xu X."/>
            <person name="Nagarajan H."/>
            <person name="Lewis N.E."/>
            <person name="Pan S."/>
            <person name="Cai Z."/>
            <person name="Liu X."/>
            <person name="Chen W."/>
            <person name="Xie M."/>
            <person name="Wang W."/>
            <person name="Hammond S."/>
            <person name="Andersen M.R."/>
            <person name="Neff N."/>
            <person name="Passarelli B."/>
            <person name="Koh W."/>
            <person name="Fan H.C."/>
            <person name="Wang J."/>
            <person name="Gui Y."/>
            <person name="Lee K.H."/>
            <person name="Betenbaugh M.J."/>
            <person name="Quake S.R."/>
            <person name="Famili I."/>
            <person name="Palsson B.O."/>
            <person name="Wang J."/>
        </authorList>
    </citation>
    <scope>NUCLEOTIDE SEQUENCE [LARGE SCALE GENOMIC DNA]</scope>
    <source>
        <strain evidence="3">CHO K1 cell line</strain>
    </source>
</reference>
<evidence type="ECO:0000313" key="3">
    <source>
        <dbReference type="Proteomes" id="UP000001075"/>
    </source>
</evidence>
<dbReference type="AlphaFoldDB" id="G3IDC9"/>
<name>G3IDC9_CRIGR</name>
<proteinExistence type="predicted"/>
<dbReference type="Proteomes" id="UP000001075">
    <property type="component" value="Unassembled WGS sequence"/>
</dbReference>
<feature type="region of interest" description="Disordered" evidence="1">
    <location>
        <begin position="1"/>
        <end position="26"/>
    </location>
</feature>
<protein>
    <submittedName>
        <fullName evidence="2">Uncharacterized protein</fullName>
    </submittedName>
</protein>
<feature type="compositionally biased region" description="Polar residues" evidence="1">
    <location>
        <begin position="1"/>
        <end position="18"/>
    </location>
</feature>
<dbReference type="EMBL" id="JH002044">
    <property type="protein sequence ID" value="EGW02221.1"/>
    <property type="molecule type" value="Genomic_DNA"/>
</dbReference>
<gene>
    <name evidence="2" type="ORF">I79_021705</name>
</gene>
<evidence type="ECO:0000313" key="2">
    <source>
        <dbReference type="EMBL" id="EGW02221.1"/>
    </source>
</evidence>
<evidence type="ECO:0000256" key="1">
    <source>
        <dbReference type="SAM" id="MobiDB-lite"/>
    </source>
</evidence>
<accession>G3IDC9</accession>
<dbReference type="InParanoid" id="G3IDC9"/>
<sequence>MQRWTTQASTSDVLGNQPTEHRGQPERLVLRRIRASMEPEITSLQRNRCHRRGHFN</sequence>